<dbReference type="Gene3D" id="3.10.20.30">
    <property type="match status" value="1"/>
</dbReference>
<dbReference type="InterPro" id="IPR052353">
    <property type="entry name" value="Benzoxazolinone_Detox_Enz"/>
</dbReference>
<dbReference type="PANTHER" id="PTHR30212">
    <property type="entry name" value="PROTEIN YIIM"/>
    <property type="match status" value="1"/>
</dbReference>
<evidence type="ECO:0000313" key="3">
    <source>
        <dbReference type="EMBL" id="CAG9184616.1"/>
    </source>
</evidence>
<dbReference type="SUPFAM" id="SSF54292">
    <property type="entry name" value="2Fe-2S ferredoxin-like"/>
    <property type="match status" value="1"/>
</dbReference>
<dbReference type="Gene3D" id="3.40.50.80">
    <property type="entry name" value="Nucleotide-binding domain of ferredoxin-NADP reductase (FNR) module"/>
    <property type="match status" value="1"/>
</dbReference>
<comment type="caution">
    <text evidence="3">The sequence shown here is derived from an EMBL/GenBank/DDBJ whole genome shotgun (WGS) entry which is preliminary data.</text>
</comment>
<sequence>MSKLLSVNVGKTSEVAWQGRIVRSSIWKSPVEGRVFVGRLNIDGDAQTDLQGHGGEQRAVFVYQMSSYRYWNEFLGREGYEYGQFGENLTVEGLEDAEVCIGNRYRIGTAEFEVSQPRVTCYRLGIRMAVPEFPALVVTHGRPGFYMRVLREGHIAAGDDIELLSTGAEQMSVTAVDRLLYTEDHPEDALCKILREPALSIGWRHSFESMLAAQGSGSGNAGLDPSEPALAWPGFREFRVARTAMESDDVKSIWLEAIDGAALPPPLPGQHLAIKATAGENGATEMRMYSLSGDPALSTYRISVKREDHGLVSRYLHANAAAGMTLEASAPRGDFLLKPGQTPVVLLSAGIGVTPMLAMLYALTEDKATKRDVWWFHGARDGRHHAFRQEVQALVSQRPSTRVSVFYSRPDAEDRTDGRFNIEGHLTVAQIQASGVPKEADFYLCGPQPFLQAMRKQLSEWGVANGQIYEEVFGAEIGTSSGVPGTKPHLPEGPAGDGPAVGFVRSGVTVNWSTRYKSLLELAEACDVPVHWSCRTGVCHSCRASLLDGTVRYSPEPLSAPPSGSVLLCCATPESKIQIEL</sequence>
<feature type="domain" description="FAD-binding FR-type" evidence="2">
    <location>
        <begin position="233"/>
        <end position="338"/>
    </location>
</feature>
<gene>
    <name evidence="3" type="primary">hmp_6</name>
    <name evidence="3" type="ORF">LMG32289_05667</name>
</gene>
<dbReference type="CDD" id="cd06184">
    <property type="entry name" value="flavohem_like_fad_nad_binding"/>
    <property type="match status" value="1"/>
</dbReference>
<evidence type="ECO:0000313" key="4">
    <source>
        <dbReference type="Proteomes" id="UP000706525"/>
    </source>
</evidence>
<dbReference type="InterPro" id="IPR001433">
    <property type="entry name" value="OxRdtase_FAD/NAD-bd"/>
</dbReference>
<dbReference type="EMBL" id="CAJZAG010000013">
    <property type="protein sequence ID" value="CAG9184616.1"/>
    <property type="molecule type" value="Genomic_DNA"/>
</dbReference>
<dbReference type="Proteomes" id="UP000706525">
    <property type="component" value="Unassembled WGS sequence"/>
</dbReference>
<dbReference type="InterPro" id="IPR039261">
    <property type="entry name" value="FNR_nucleotide-bd"/>
</dbReference>
<dbReference type="Pfam" id="PF00175">
    <property type="entry name" value="NAD_binding_1"/>
    <property type="match status" value="1"/>
</dbReference>
<dbReference type="Pfam" id="PF00111">
    <property type="entry name" value="Fer2"/>
    <property type="match status" value="1"/>
</dbReference>
<dbReference type="SUPFAM" id="SSF63380">
    <property type="entry name" value="Riboflavin synthase domain-like"/>
    <property type="match status" value="1"/>
</dbReference>
<dbReference type="Pfam" id="PF03473">
    <property type="entry name" value="MOSC"/>
    <property type="match status" value="1"/>
</dbReference>
<dbReference type="Gene3D" id="2.40.33.20">
    <property type="entry name" value="PK beta-barrel domain-like"/>
    <property type="match status" value="1"/>
</dbReference>
<dbReference type="PROSITE" id="PS51340">
    <property type="entry name" value="MOSC"/>
    <property type="match status" value="1"/>
</dbReference>
<organism evidence="3 4">
    <name type="scientific">Cupriavidus pampae</name>
    <dbReference type="NCBI Taxonomy" id="659251"/>
    <lineage>
        <taxon>Bacteria</taxon>
        <taxon>Pseudomonadati</taxon>
        <taxon>Pseudomonadota</taxon>
        <taxon>Betaproteobacteria</taxon>
        <taxon>Burkholderiales</taxon>
        <taxon>Burkholderiaceae</taxon>
        <taxon>Cupriavidus</taxon>
    </lineage>
</organism>
<dbReference type="PANTHER" id="PTHR30212:SF2">
    <property type="entry name" value="PROTEIN YIIM"/>
    <property type="match status" value="1"/>
</dbReference>
<keyword evidence="4" id="KW-1185">Reference proteome</keyword>
<dbReference type="InterPro" id="IPR005302">
    <property type="entry name" value="MoCF_Sase_C"/>
</dbReference>
<dbReference type="SUPFAM" id="SSF50800">
    <property type="entry name" value="PK beta-barrel domain-like"/>
    <property type="match status" value="1"/>
</dbReference>
<dbReference type="InterPro" id="IPR036010">
    <property type="entry name" value="2Fe-2S_ferredoxin-like_sf"/>
</dbReference>
<dbReference type="EC" id="1.14.12.17" evidence="3"/>
<name>A0ABN7ZK51_9BURK</name>
<evidence type="ECO:0000259" key="1">
    <source>
        <dbReference type="PROSITE" id="PS51340"/>
    </source>
</evidence>
<proteinExistence type="predicted"/>
<dbReference type="InterPro" id="IPR017938">
    <property type="entry name" value="Riboflavin_synthase-like_b-brl"/>
</dbReference>
<dbReference type="InterPro" id="IPR017927">
    <property type="entry name" value="FAD-bd_FR_type"/>
</dbReference>
<dbReference type="GO" id="GO:0008941">
    <property type="term" value="F:nitric oxide dioxygenase NAD(P)H activity"/>
    <property type="evidence" value="ECO:0007669"/>
    <property type="project" value="UniProtKB-EC"/>
</dbReference>
<protein>
    <submittedName>
        <fullName evidence="3">Flavohemoprotein</fullName>
        <ecNumber evidence="3">1.14.12.17</ecNumber>
    </submittedName>
</protein>
<reference evidence="3 4" key="1">
    <citation type="submission" date="2021-08" db="EMBL/GenBank/DDBJ databases">
        <authorList>
            <person name="Peeters C."/>
        </authorList>
    </citation>
    <scope>NUCLEOTIDE SEQUENCE [LARGE SCALE GENOMIC DNA]</scope>
    <source>
        <strain evidence="3 4">LMG 32289</strain>
    </source>
</reference>
<dbReference type="SUPFAM" id="SSF52343">
    <property type="entry name" value="Ferredoxin reductase-like, C-terminal NADP-linked domain"/>
    <property type="match status" value="1"/>
</dbReference>
<feature type="domain" description="MOSC" evidence="1">
    <location>
        <begin position="29"/>
        <end position="164"/>
    </location>
</feature>
<dbReference type="PRINTS" id="PR00409">
    <property type="entry name" value="PHDIOXRDTASE"/>
</dbReference>
<dbReference type="PROSITE" id="PS51384">
    <property type="entry name" value="FAD_FR"/>
    <property type="match status" value="1"/>
</dbReference>
<dbReference type="InterPro" id="IPR001041">
    <property type="entry name" value="2Fe-2S_ferredoxin-type"/>
</dbReference>
<dbReference type="InterPro" id="IPR005163">
    <property type="entry name" value="Tri_helical_YiiM-like"/>
</dbReference>
<dbReference type="CDD" id="cd00207">
    <property type="entry name" value="fer2"/>
    <property type="match status" value="1"/>
</dbReference>
<dbReference type="RefSeq" id="WP_223994377.1">
    <property type="nucleotide sequence ID" value="NZ_CAJZAG010000013.1"/>
</dbReference>
<evidence type="ECO:0000259" key="2">
    <source>
        <dbReference type="PROSITE" id="PS51384"/>
    </source>
</evidence>
<dbReference type="InterPro" id="IPR012675">
    <property type="entry name" value="Beta-grasp_dom_sf"/>
</dbReference>
<dbReference type="Pfam" id="PF03475">
    <property type="entry name" value="YiiM_3-alpha"/>
    <property type="match status" value="1"/>
</dbReference>
<accession>A0ABN7ZK51</accession>
<keyword evidence="3" id="KW-0560">Oxidoreductase</keyword>
<dbReference type="Gene3D" id="2.40.30.10">
    <property type="entry name" value="Translation factors"/>
    <property type="match status" value="1"/>
</dbReference>
<dbReference type="InterPro" id="IPR011037">
    <property type="entry name" value="Pyrv_Knase-like_insert_dom_sf"/>
</dbReference>